<evidence type="ECO:0000256" key="3">
    <source>
        <dbReference type="ARBA" id="ARBA00012054"/>
    </source>
</evidence>
<dbReference type="Gene3D" id="3.40.50.300">
    <property type="entry name" value="P-loop containing nucleotide triphosphate hydrolases"/>
    <property type="match status" value="1"/>
</dbReference>
<evidence type="ECO:0000256" key="7">
    <source>
        <dbReference type="ARBA" id="ARBA00022840"/>
    </source>
</evidence>
<evidence type="ECO:0000256" key="5">
    <source>
        <dbReference type="ARBA" id="ARBA00022741"/>
    </source>
</evidence>
<dbReference type="PANTHER" id="PTHR43442:SF3">
    <property type="entry name" value="GLUCONOKINASE-RELATED"/>
    <property type="match status" value="1"/>
</dbReference>
<comment type="pathway">
    <text evidence="1">Carbohydrate acid metabolism.</text>
</comment>
<sequence>MVDQSTSEPLALVVMGVQGSGKSTIGRLLAERLGAAFIDGDDLHTPAAKAKMASGAPLDDDDRRPWLQLIAAKMAESVEAGAPIVVACSALKRSYRDLMRGRVPSLGFAHLDGDKHLIAQRLTQRDHEYMPPTLLDSQFQTLEPLGDDESGTTISLVRSPDEIVDALAESFGGR</sequence>
<keyword evidence="7 10" id="KW-0067">ATP-binding</keyword>
<evidence type="ECO:0000313" key="11">
    <source>
        <dbReference type="EMBL" id="MDI2099526.1"/>
    </source>
</evidence>
<keyword evidence="8" id="KW-0311">Gluconate utilization</keyword>
<evidence type="ECO:0000256" key="9">
    <source>
        <dbReference type="ARBA" id="ARBA00048090"/>
    </source>
</evidence>
<evidence type="ECO:0000256" key="10">
    <source>
        <dbReference type="RuleBase" id="RU363066"/>
    </source>
</evidence>
<dbReference type="EC" id="2.7.1.12" evidence="3 10"/>
<dbReference type="SUPFAM" id="SSF52540">
    <property type="entry name" value="P-loop containing nucleoside triphosphate hydrolases"/>
    <property type="match status" value="1"/>
</dbReference>
<keyword evidence="5 10" id="KW-0547">Nucleotide-binding</keyword>
<comment type="catalytic activity">
    <reaction evidence="9 10">
        <text>D-gluconate + ATP = 6-phospho-D-gluconate + ADP + H(+)</text>
        <dbReference type="Rhea" id="RHEA:19433"/>
        <dbReference type="ChEBI" id="CHEBI:15378"/>
        <dbReference type="ChEBI" id="CHEBI:18391"/>
        <dbReference type="ChEBI" id="CHEBI:30616"/>
        <dbReference type="ChEBI" id="CHEBI:58759"/>
        <dbReference type="ChEBI" id="CHEBI:456216"/>
        <dbReference type="EC" id="2.7.1.12"/>
    </reaction>
</comment>
<keyword evidence="12" id="KW-1185">Reference proteome</keyword>
<dbReference type="InterPro" id="IPR027417">
    <property type="entry name" value="P-loop_NTPase"/>
</dbReference>
<dbReference type="NCBIfam" id="TIGR01313">
    <property type="entry name" value="therm_gnt_kin"/>
    <property type="match status" value="1"/>
</dbReference>
<dbReference type="CDD" id="cd02021">
    <property type="entry name" value="GntK"/>
    <property type="match status" value="1"/>
</dbReference>
<dbReference type="RefSeq" id="WP_281489319.1">
    <property type="nucleotide sequence ID" value="NZ_JASATX010000005.1"/>
</dbReference>
<dbReference type="Proteomes" id="UP001321506">
    <property type="component" value="Unassembled WGS sequence"/>
</dbReference>
<proteinExistence type="inferred from homology"/>
<dbReference type="GO" id="GO:0005524">
    <property type="term" value="F:ATP binding"/>
    <property type="evidence" value="ECO:0007669"/>
    <property type="project" value="UniProtKB-KW"/>
</dbReference>
<dbReference type="FunFam" id="3.40.50.300:FF:000522">
    <property type="entry name" value="Gluconokinase"/>
    <property type="match status" value="1"/>
</dbReference>
<dbReference type="AlphaFoldDB" id="A0AAW6T8T4"/>
<reference evidence="11 12" key="1">
    <citation type="submission" date="2023-04" db="EMBL/GenBank/DDBJ databases">
        <title>Klugiella caeni sp. nov. isolated from the sludge of biochemical tank.</title>
        <authorList>
            <person name="Geng K."/>
        </authorList>
    </citation>
    <scope>NUCLEOTIDE SEQUENCE [LARGE SCALE GENOMIC DNA]</scope>
    <source>
        <strain evidence="11 12">YN-L-19</strain>
    </source>
</reference>
<protein>
    <recommendedName>
        <fullName evidence="3 10">Gluconokinase</fullName>
        <ecNumber evidence="3 10">2.7.1.12</ecNumber>
    </recommendedName>
</protein>
<gene>
    <name evidence="11" type="ORF">QF206_11180</name>
</gene>
<dbReference type="GO" id="GO:0005737">
    <property type="term" value="C:cytoplasm"/>
    <property type="evidence" value="ECO:0007669"/>
    <property type="project" value="TreeGrafter"/>
</dbReference>
<dbReference type="GO" id="GO:0019521">
    <property type="term" value="P:D-gluconate metabolic process"/>
    <property type="evidence" value="ECO:0007669"/>
    <property type="project" value="UniProtKB-KW"/>
</dbReference>
<evidence type="ECO:0000256" key="2">
    <source>
        <dbReference type="ARBA" id="ARBA00008420"/>
    </source>
</evidence>
<comment type="similarity">
    <text evidence="2 10">Belongs to the gluconokinase GntK/GntV family.</text>
</comment>
<keyword evidence="4 10" id="KW-0808">Transferase</keyword>
<evidence type="ECO:0000256" key="1">
    <source>
        <dbReference type="ARBA" id="ARBA00004761"/>
    </source>
</evidence>
<evidence type="ECO:0000256" key="4">
    <source>
        <dbReference type="ARBA" id="ARBA00022679"/>
    </source>
</evidence>
<dbReference type="GO" id="GO:0046316">
    <property type="term" value="F:gluconokinase activity"/>
    <property type="evidence" value="ECO:0007669"/>
    <property type="project" value="UniProtKB-EC"/>
</dbReference>
<comment type="caution">
    <text evidence="11">The sequence shown here is derived from an EMBL/GenBank/DDBJ whole genome shotgun (WGS) entry which is preliminary data.</text>
</comment>
<organism evidence="11 12">
    <name type="scientific">Ruicaihuangia caeni</name>
    <dbReference type="NCBI Taxonomy" id="3042517"/>
    <lineage>
        <taxon>Bacteria</taxon>
        <taxon>Bacillati</taxon>
        <taxon>Actinomycetota</taxon>
        <taxon>Actinomycetes</taxon>
        <taxon>Micrococcales</taxon>
        <taxon>Microbacteriaceae</taxon>
        <taxon>Ruicaihuangia</taxon>
    </lineage>
</organism>
<name>A0AAW6T8T4_9MICO</name>
<evidence type="ECO:0000256" key="8">
    <source>
        <dbReference type="ARBA" id="ARBA00023064"/>
    </source>
</evidence>
<keyword evidence="6 10" id="KW-0418">Kinase</keyword>
<dbReference type="InterPro" id="IPR006001">
    <property type="entry name" value="Therm_gnt_kin"/>
</dbReference>
<dbReference type="PANTHER" id="PTHR43442">
    <property type="entry name" value="GLUCONOKINASE-RELATED"/>
    <property type="match status" value="1"/>
</dbReference>
<accession>A0AAW6T8T4</accession>
<dbReference type="Pfam" id="PF13671">
    <property type="entry name" value="AAA_33"/>
    <property type="match status" value="1"/>
</dbReference>
<evidence type="ECO:0000256" key="6">
    <source>
        <dbReference type="ARBA" id="ARBA00022777"/>
    </source>
</evidence>
<evidence type="ECO:0000313" key="12">
    <source>
        <dbReference type="Proteomes" id="UP001321506"/>
    </source>
</evidence>
<dbReference type="EMBL" id="JASATX010000005">
    <property type="protein sequence ID" value="MDI2099526.1"/>
    <property type="molecule type" value="Genomic_DNA"/>
</dbReference>